<dbReference type="Proteomes" id="UP001183648">
    <property type="component" value="Unassembled WGS sequence"/>
</dbReference>
<dbReference type="RefSeq" id="WP_310298572.1">
    <property type="nucleotide sequence ID" value="NZ_BAAAPS010000002.1"/>
</dbReference>
<dbReference type="PANTHER" id="PTHR33371">
    <property type="entry name" value="INTERMEMBRANE PHOSPHOLIPID TRANSPORT SYSTEM BINDING PROTEIN MLAD-RELATED"/>
    <property type="match status" value="1"/>
</dbReference>
<reference evidence="4 5" key="1">
    <citation type="submission" date="2023-07" db="EMBL/GenBank/DDBJ databases">
        <title>Sequencing the genomes of 1000 actinobacteria strains.</title>
        <authorList>
            <person name="Klenk H.-P."/>
        </authorList>
    </citation>
    <scope>NUCLEOTIDE SEQUENCE [LARGE SCALE GENOMIC DNA]</scope>
    <source>
        <strain evidence="4 5">DSM 19426</strain>
    </source>
</reference>
<dbReference type="InterPro" id="IPR052336">
    <property type="entry name" value="MlaD_Phospholipid_Transporter"/>
</dbReference>
<dbReference type="InterPro" id="IPR024516">
    <property type="entry name" value="Mce_C"/>
</dbReference>
<sequence length="453" mass="48626">MLRRENDAKEEARLVVAGIAYLVAVALLGALSIAIYTKAFTHVTTVTLVADRAGLQLAKYGDVRYDGVLVGQIRGIDQTGDKARITLALDPDAARSLPRDVDASIMPTTLFGRKFISLDPPARSGPEGIKDGTVIPPERVTTSVELGRVLERLFPLLRTVRPADLSATLGALATALNGRGAQLGDTLEKLDGYLTTMNPHLPELQEDLRLLATVTSAYDVAAPDLVRALGNLTVTSRTVKAKRAELAGLFKAVTDVSDTTSTVLEDNEAAAIQATQSSKPILGLLEKYAPEYNCLLRGVAAYKPILIKTFEGGRVKQFAEFPTTQRRGYDRRDRPAYDDTRGPRCYGLPHHVPIPWPGLDLRNGTDLDSKKGLGNSYFPGGAEPGPSFLQDLVQAFTGQSFPAGMVDPGNTRDGRRASAALLSTRTGRSVSRIPALSSYMYAPMTHAGEGAPS</sequence>
<keyword evidence="1" id="KW-0472">Membrane</keyword>
<feature type="transmembrane region" description="Helical" evidence="1">
    <location>
        <begin position="12"/>
        <end position="36"/>
    </location>
</feature>
<name>A0ABU2BR59_9ACTN</name>
<keyword evidence="1" id="KW-0812">Transmembrane</keyword>
<evidence type="ECO:0000259" key="3">
    <source>
        <dbReference type="Pfam" id="PF11887"/>
    </source>
</evidence>
<keyword evidence="1" id="KW-1133">Transmembrane helix</keyword>
<organism evidence="4 5">
    <name type="scientific">Nocardioides marmoribigeumensis</name>
    <dbReference type="NCBI Taxonomy" id="433649"/>
    <lineage>
        <taxon>Bacteria</taxon>
        <taxon>Bacillati</taxon>
        <taxon>Actinomycetota</taxon>
        <taxon>Actinomycetes</taxon>
        <taxon>Propionibacteriales</taxon>
        <taxon>Nocardioidaceae</taxon>
        <taxon>Nocardioides</taxon>
    </lineage>
</organism>
<evidence type="ECO:0000313" key="5">
    <source>
        <dbReference type="Proteomes" id="UP001183648"/>
    </source>
</evidence>
<evidence type="ECO:0000313" key="4">
    <source>
        <dbReference type="EMBL" id="MDR7361107.1"/>
    </source>
</evidence>
<dbReference type="InterPro" id="IPR003399">
    <property type="entry name" value="Mce/MlaD"/>
</dbReference>
<gene>
    <name evidence="4" type="ORF">J2S63_000660</name>
</gene>
<keyword evidence="5" id="KW-1185">Reference proteome</keyword>
<feature type="domain" description="Mammalian cell entry C-terminal" evidence="3">
    <location>
        <begin position="127"/>
        <end position="343"/>
    </location>
</feature>
<evidence type="ECO:0000259" key="2">
    <source>
        <dbReference type="Pfam" id="PF02470"/>
    </source>
</evidence>
<accession>A0ABU2BR59</accession>
<dbReference type="PANTHER" id="PTHR33371:SF19">
    <property type="entry name" value="MCE-FAMILY PROTEIN MCE4A"/>
    <property type="match status" value="1"/>
</dbReference>
<dbReference type="NCBIfam" id="TIGR00996">
    <property type="entry name" value="Mtu_fam_mce"/>
    <property type="match status" value="1"/>
</dbReference>
<dbReference type="InterPro" id="IPR005693">
    <property type="entry name" value="Mce"/>
</dbReference>
<dbReference type="Pfam" id="PF11887">
    <property type="entry name" value="Mce4_CUP1"/>
    <property type="match status" value="1"/>
</dbReference>
<dbReference type="EMBL" id="JAVDYG010000001">
    <property type="protein sequence ID" value="MDR7361107.1"/>
    <property type="molecule type" value="Genomic_DNA"/>
</dbReference>
<protein>
    <submittedName>
        <fullName evidence="4">Phospholipid/cholesterol/gamma-HCH transport system substrate-binding protein</fullName>
    </submittedName>
</protein>
<feature type="domain" description="Mce/MlaD" evidence="2">
    <location>
        <begin position="44"/>
        <end position="121"/>
    </location>
</feature>
<comment type="caution">
    <text evidence="4">The sequence shown here is derived from an EMBL/GenBank/DDBJ whole genome shotgun (WGS) entry which is preliminary data.</text>
</comment>
<proteinExistence type="predicted"/>
<dbReference type="Pfam" id="PF02470">
    <property type="entry name" value="MlaD"/>
    <property type="match status" value="1"/>
</dbReference>
<evidence type="ECO:0000256" key="1">
    <source>
        <dbReference type="SAM" id="Phobius"/>
    </source>
</evidence>